<dbReference type="PANTHER" id="PTHR37308">
    <property type="entry name" value="INTEGRAL MEMBRANE PROTEIN"/>
    <property type="match status" value="1"/>
</dbReference>
<dbReference type="Proteomes" id="UP000678513">
    <property type="component" value="Chromosome"/>
</dbReference>
<sequence>MQNPRRATGRFNPLAAVANFVRGILIGSAELVPGVSGGTIALISGIYEPLINSADHVVTAIKHCVTLKFAAAWAEVRKARWDIVVPALLGMVVVVAAMAGVMRVFVEDTPQLAHALFFGMVLASVVVPVMEIRPEDRHTGAQKGILAGLFAVAAVAAFFLTGLGAGSVIENPPAWMIFGSAAIAICALVLPGISGSFMLKIFGLYVPTMAAVADRNFGYLALFAAGAAVGLGLFVKGLNWLLENRHAATMAIMSGLLLGSLRAVWPWAADGTPLAPNVSWPVLLGLALAGAAVVAGVVWADRRLQRR</sequence>
<accession>A0ABX7Y3B4</accession>
<keyword evidence="3" id="KW-1185">Reference proteome</keyword>
<gene>
    <name evidence="2" type="ORF">J5A65_10420</name>
</gene>
<feature type="transmembrane region" description="Helical" evidence="1">
    <location>
        <begin position="112"/>
        <end position="132"/>
    </location>
</feature>
<evidence type="ECO:0000313" key="3">
    <source>
        <dbReference type="Proteomes" id="UP000678513"/>
    </source>
</evidence>
<protein>
    <submittedName>
        <fullName evidence="2">DUF368 domain-containing protein</fullName>
    </submittedName>
</protein>
<proteinExistence type="predicted"/>
<organism evidence="2 3">
    <name type="scientific">Arachnia rubra</name>
    <dbReference type="NCBI Taxonomy" id="1547448"/>
    <lineage>
        <taxon>Bacteria</taxon>
        <taxon>Bacillati</taxon>
        <taxon>Actinomycetota</taxon>
        <taxon>Actinomycetes</taxon>
        <taxon>Propionibacteriales</taxon>
        <taxon>Propionibacteriaceae</taxon>
        <taxon>Arachnia</taxon>
    </lineage>
</organism>
<feature type="transmembrane region" description="Helical" evidence="1">
    <location>
        <begin position="280"/>
        <end position="300"/>
    </location>
</feature>
<keyword evidence="1" id="KW-1133">Transmembrane helix</keyword>
<feature type="transmembrane region" description="Helical" evidence="1">
    <location>
        <begin position="219"/>
        <end position="235"/>
    </location>
</feature>
<feature type="transmembrane region" description="Helical" evidence="1">
    <location>
        <begin position="144"/>
        <end position="166"/>
    </location>
</feature>
<feature type="transmembrane region" description="Helical" evidence="1">
    <location>
        <begin position="247"/>
        <end position="268"/>
    </location>
</feature>
<dbReference type="RefSeq" id="WP_212321745.1">
    <property type="nucleotide sequence ID" value="NZ_AP024463.1"/>
</dbReference>
<dbReference type="InterPro" id="IPR007163">
    <property type="entry name" value="VCA0040-like"/>
</dbReference>
<dbReference type="Pfam" id="PF04018">
    <property type="entry name" value="VCA0040-like"/>
    <property type="match status" value="1"/>
</dbReference>
<name>A0ABX7Y3B4_9ACTN</name>
<evidence type="ECO:0000313" key="2">
    <source>
        <dbReference type="EMBL" id="QUC07347.1"/>
    </source>
</evidence>
<keyword evidence="1" id="KW-0812">Transmembrane</keyword>
<keyword evidence="1" id="KW-0472">Membrane</keyword>
<dbReference type="PANTHER" id="PTHR37308:SF1">
    <property type="entry name" value="POLYPRENYL-PHOSPHATE TRANSPORTER"/>
    <property type="match status" value="1"/>
</dbReference>
<feature type="transmembrane region" description="Helical" evidence="1">
    <location>
        <begin position="83"/>
        <end position="106"/>
    </location>
</feature>
<feature type="transmembrane region" description="Helical" evidence="1">
    <location>
        <begin position="172"/>
        <end position="190"/>
    </location>
</feature>
<reference evidence="2 3" key="1">
    <citation type="submission" date="2021-03" db="EMBL/GenBank/DDBJ databases">
        <title>Human Oral Microbial Genomes.</title>
        <authorList>
            <person name="Johnston C.D."/>
            <person name="Chen T."/>
            <person name="Dewhirst F.E."/>
        </authorList>
    </citation>
    <scope>NUCLEOTIDE SEQUENCE [LARGE SCALE GENOMIC DNA]</scope>
    <source>
        <strain evidence="2 3">DSMZ 100122</strain>
    </source>
</reference>
<dbReference type="EMBL" id="CP072384">
    <property type="protein sequence ID" value="QUC07347.1"/>
    <property type="molecule type" value="Genomic_DNA"/>
</dbReference>
<evidence type="ECO:0000256" key="1">
    <source>
        <dbReference type="SAM" id="Phobius"/>
    </source>
</evidence>